<dbReference type="EMBL" id="KZ824579">
    <property type="protein sequence ID" value="RAK84043.1"/>
    <property type="molecule type" value="Genomic_DNA"/>
</dbReference>
<reference evidence="1" key="1">
    <citation type="submission" date="2018-02" db="EMBL/GenBank/DDBJ databases">
        <title>The genomes of Aspergillus section Nigri reveals drivers in fungal speciation.</title>
        <authorList>
            <consortium name="DOE Joint Genome Institute"/>
            <person name="Vesth T.C."/>
            <person name="Nybo J."/>
            <person name="Theobald S."/>
            <person name="Brandl J."/>
            <person name="Frisvad J.C."/>
            <person name="Nielsen K.F."/>
            <person name="Lyhne E.K."/>
            <person name="Kogle M.E."/>
            <person name="Kuo A."/>
            <person name="Riley R."/>
            <person name="Clum A."/>
            <person name="Nolan M."/>
            <person name="Lipzen A."/>
            <person name="Salamov A."/>
            <person name="Henrissat B."/>
            <person name="Wiebenga A."/>
            <person name="De vries R.P."/>
            <person name="Grigoriev I.V."/>
            <person name="Mortensen U.H."/>
            <person name="Andersen M.R."/>
            <person name="Baker S.E."/>
        </authorList>
    </citation>
    <scope>NUCLEOTIDE SEQUENCE</scope>
    <source>
        <strain evidence="1">CBS 115574</strain>
    </source>
</reference>
<dbReference type="Proteomes" id="UP000249748">
    <property type="component" value="Unassembled WGS sequence"/>
</dbReference>
<name>A0ACD1I2Q1_9EURO</name>
<protein>
    <submittedName>
        <fullName evidence="1">Uncharacterized protein</fullName>
    </submittedName>
</protein>
<evidence type="ECO:0000313" key="2">
    <source>
        <dbReference type="Proteomes" id="UP000249748"/>
    </source>
</evidence>
<feature type="non-terminal residue" evidence="1">
    <location>
        <position position="1"/>
    </location>
</feature>
<gene>
    <name evidence="1" type="ORF">BO79DRAFT_130272</name>
</gene>
<sequence length="61" mass="6873">ESWNAQKNSPKGRPTLAPTFRHDPNSNFRRGVRLDMLPWSLKYKASRVITTNCLSSALPCG</sequence>
<feature type="non-terminal residue" evidence="1">
    <location>
        <position position="61"/>
    </location>
</feature>
<organism evidence="1 2">
    <name type="scientific">Aspergillus costaricaensis CBS 115574</name>
    <dbReference type="NCBI Taxonomy" id="1448317"/>
    <lineage>
        <taxon>Eukaryota</taxon>
        <taxon>Fungi</taxon>
        <taxon>Dikarya</taxon>
        <taxon>Ascomycota</taxon>
        <taxon>Pezizomycotina</taxon>
        <taxon>Eurotiomycetes</taxon>
        <taxon>Eurotiomycetidae</taxon>
        <taxon>Eurotiales</taxon>
        <taxon>Aspergillaceae</taxon>
        <taxon>Aspergillus</taxon>
        <taxon>Aspergillus subgen. Circumdati</taxon>
    </lineage>
</organism>
<accession>A0ACD1I2Q1</accession>
<proteinExistence type="predicted"/>
<keyword evidence="2" id="KW-1185">Reference proteome</keyword>
<evidence type="ECO:0000313" key="1">
    <source>
        <dbReference type="EMBL" id="RAK84043.1"/>
    </source>
</evidence>